<accession>A0ABU9FQA6</accession>
<dbReference type="EMBL" id="JBANDX010000005">
    <property type="protein sequence ID" value="MEL0608386.1"/>
    <property type="molecule type" value="Genomic_DNA"/>
</dbReference>
<organism evidence="2 3">
    <name type="scientific">Vibrio echinoideorum</name>
    <dbReference type="NCBI Taxonomy" id="2100116"/>
    <lineage>
        <taxon>Bacteria</taxon>
        <taxon>Pseudomonadati</taxon>
        <taxon>Pseudomonadota</taxon>
        <taxon>Gammaproteobacteria</taxon>
        <taxon>Vibrionales</taxon>
        <taxon>Vibrionaceae</taxon>
        <taxon>Vibrio</taxon>
    </lineage>
</organism>
<comment type="caution">
    <text evidence="2">The sequence shown here is derived from an EMBL/GenBank/DDBJ whole genome shotgun (WGS) entry which is preliminary data.</text>
</comment>
<evidence type="ECO:0000313" key="3">
    <source>
        <dbReference type="Proteomes" id="UP001377160"/>
    </source>
</evidence>
<gene>
    <name evidence="2" type="ORF">V8Z71_08690</name>
</gene>
<keyword evidence="3" id="KW-1185">Reference proteome</keyword>
<feature type="compositionally biased region" description="Polar residues" evidence="1">
    <location>
        <begin position="47"/>
        <end position="60"/>
    </location>
</feature>
<name>A0ABU9FQA6_9VIBR</name>
<reference evidence="2 3" key="1">
    <citation type="submission" date="2024-02" db="EMBL/GenBank/DDBJ databases">
        <title>Bacteria isolated from the canopy kelp, Nereocystis luetkeana.</title>
        <authorList>
            <person name="Pfister C.A."/>
            <person name="Younker I.T."/>
            <person name="Light S.H."/>
        </authorList>
    </citation>
    <scope>NUCLEOTIDE SEQUENCE [LARGE SCALE GENOMIC DNA]</scope>
    <source>
        <strain evidence="2 3">TI.1.15</strain>
    </source>
</reference>
<evidence type="ECO:0000256" key="1">
    <source>
        <dbReference type="SAM" id="MobiDB-lite"/>
    </source>
</evidence>
<dbReference type="RefSeq" id="WP_341634861.1">
    <property type="nucleotide sequence ID" value="NZ_JBANDX010000005.1"/>
</dbReference>
<feature type="region of interest" description="Disordered" evidence="1">
    <location>
        <begin position="35"/>
        <end position="87"/>
    </location>
</feature>
<protein>
    <submittedName>
        <fullName evidence="2">Chromosome partitioning protein ParA</fullName>
    </submittedName>
</protein>
<dbReference type="Proteomes" id="UP001377160">
    <property type="component" value="Unassembled WGS sequence"/>
</dbReference>
<sequence length="338" mass="38492">MHRVILIIMLVLVTSMIGYTWSSKLTNTPATEFTQTESANDRALATPLSSDNTGVGNTEPGNAKPTEVSANNKQKHKGEREKDTGTAETLVSLEDLVSLQGQALMNELDSFWIQCTRDNNCKQQLAQLKEQVPAEWFQLLSHYPQTSQEWQVMESSIALESLDSLEQRVDLFKQAAEQVWGELAHQLFSDQFTHLDFTLSTNQFTEVDADDFVEHYQSLISNWQSDTTTLNTETPAQQYELAVSLIPDSYTPSQINTIKTELQHTYLDDEQTSSIQAREQQVEQQTQTVLDYHQEFDAFKATLDSQRSGSHSNWDSQAWGDYYQKEVSEFRESFFSGQ</sequence>
<proteinExistence type="predicted"/>
<evidence type="ECO:0000313" key="2">
    <source>
        <dbReference type="EMBL" id="MEL0608386.1"/>
    </source>
</evidence>